<dbReference type="OrthoDB" id="8404451at2"/>
<proteinExistence type="predicted"/>
<dbReference type="EMBL" id="STGV01000005">
    <property type="protein sequence ID" value="THV21321.1"/>
    <property type="molecule type" value="Genomic_DNA"/>
</dbReference>
<sequence>MVELIKRLFGKNIPSTDIDATLSPQEREEAQRAARRAQVISDLIELQRIATAELALRQKQDAEAGIEGQAPFGQRIAII</sequence>
<gene>
    <name evidence="1" type="ORF">FAA97_14950</name>
</gene>
<accession>A0A4S8NWS3</accession>
<keyword evidence="2" id="KW-1185">Reference proteome</keyword>
<evidence type="ECO:0000313" key="1">
    <source>
        <dbReference type="EMBL" id="THV21321.1"/>
    </source>
</evidence>
<name>A0A4S8NWS3_9HYPH</name>
<protein>
    <submittedName>
        <fullName evidence="1">Uncharacterized protein</fullName>
    </submittedName>
</protein>
<dbReference type="Proteomes" id="UP000308828">
    <property type="component" value="Unassembled WGS sequence"/>
</dbReference>
<evidence type="ECO:0000313" key="2">
    <source>
        <dbReference type="Proteomes" id="UP000308828"/>
    </source>
</evidence>
<comment type="caution">
    <text evidence="1">The sequence shown here is derived from an EMBL/GenBank/DDBJ whole genome shotgun (WGS) entry which is preliminary data.</text>
</comment>
<dbReference type="AlphaFoldDB" id="A0A4S8NWS3"/>
<organism evidence="1 2">
    <name type="scientific">Peteryoungia ipomoeae</name>
    <dbReference type="NCBI Taxonomy" id="1210932"/>
    <lineage>
        <taxon>Bacteria</taxon>
        <taxon>Pseudomonadati</taxon>
        <taxon>Pseudomonadota</taxon>
        <taxon>Alphaproteobacteria</taxon>
        <taxon>Hyphomicrobiales</taxon>
        <taxon>Rhizobiaceae</taxon>
        <taxon>Peteryoungia</taxon>
    </lineage>
</organism>
<dbReference type="RefSeq" id="WP_136599371.1">
    <property type="nucleotide sequence ID" value="NZ_STGV01000005.1"/>
</dbReference>
<reference evidence="1 2" key="1">
    <citation type="submission" date="2019-04" db="EMBL/GenBank/DDBJ databases">
        <title>Genome sequence of strain shin9-1.</title>
        <authorList>
            <person name="Gao J."/>
            <person name="Sun J."/>
        </authorList>
    </citation>
    <scope>NUCLEOTIDE SEQUENCE [LARGE SCALE GENOMIC DNA]</scope>
    <source>
        <strain evidence="2">shin9-1</strain>
    </source>
</reference>